<accession>A0A1X2G3I3</accession>
<dbReference type="EMBL" id="MCGT01000063">
    <property type="protein sequence ID" value="ORX42723.1"/>
    <property type="molecule type" value="Genomic_DNA"/>
</dbReference>
<reference evidence="1 2" key="1">
    <citation type="submission" date="2016-07" db="EMBL/GenBank/DDBJ databases">
        <title>Pervasive Adenine N6-methylation of Active Genes in Fungi.</title>
        <authorList>
            <consortium name="DOE Joint Genome Institute"/>
            <person name="Mondo S.J."/>
            <person name="Dannebaum R.O."/>
            <person name="Kuo R.C."/>
            <person name="Labutti K."/>
            <person name="Haridas S."/>
            <person name="Kuo A."/>
            <person name="Salamov A."/>
            <person name="Ahrendt S.R."/>
            <person name="Lipzen A."/>
            <person name="Sullivan W."/>
            <person name="Andreopoulos W.B."/>
            <person name="Clum A."/>
            <person name="Lindquist E."/>
            <person name="Daum C."/>
            <person name="Ramamoorthy G.K."/>
            <person name="Gryganskyi A."/>
            <person name="Culley D."/>
            <person name="Magnuson J.K."/>
            <person name="James T.Y."/>
            <person name="O'Malley M.A."/>
            <person name="Stajich J.E."/>
            <person name="Spatafora J.W."/>
            <person name="Visel A."/>
            <person name="Grigoriev I.V."/>
        </authorList>
    </citation>
    <scope>NUCLEOTIDE SEQUENCE [LARGE SCALE GENOMIC DNA]</scope>
    <source>
        <strain evidence="1 2">NRRL 3301</strain>
    </source>
</reference>
<comment type="caution">
    <text evidence="1">The sequence shown here is derived from an EMBL/GenBank/DDBJ whole genome shotgun (WGS) entry which is preliminary data.</text>
</comment>
<organism evidence="1 2">
    <name type="scientific">Hesseltinella vesiculosa</name>
    <dbReference type="NCBI Taxonomy" id="101127"/>
    <lineage>
        <taxon>Eukaryota</taxon>
        <taxon>Fungi</taxon>
        <taxon>Fungi incertae sedis</taxon>
        <taxon>Mucoromycota</taxon>
        <taxon>Mucoromycotina</taxon>
        <taxon>Mucoromycetes</taxon>
        <taxon>Mucorales</taxon>
        <taxon>Cunninghamellaceae</taxon>
        <taxon>Hesseltinella</taxon>
    </lineage>
</organism>
<sequence>MASRINACPDTPETDLHLIASCPLAWQKWSSVFPAKNLEEIARGLLSPSNLPVEDRLSFAEIMSDVWAAYWARSFAADT</sequence>
<keyword evidence="2" id="KW-1185">Reference proteome</keyword>
<dbReference type="AlphaFoldDB" id="A0A1X2G3I3"/>
<dbReference type="OrthoDB" id="2273311at2759"/>
<gene>
    <name evidence="1" type="ORF">DM01DRAFT_1213572</name>
</gene>
<evidence type="ECO:0000313" key="1">
    <source>
        <dbReference type="EMBL" id="ORX42723.1"/>
    </source>
</evidence>
<protein>
    <recommendedName>
        <fullName evidence="3">Reverse transcriptase zinc-binding domain-containing protein</fullName>
    </recommendedName>
</protein>
<name>A0A1X2G3I3_9FUNG</name>
<evidence type="ECO:0008006" key="3">
    <source>
        <dbReference type="Google" id="ProtNLM"/>
    </source>
</evidence>
<proteinExistence type="predicted"/>
<evidence type="ECO:0000313" key="2">
    <source>
        <dbReference type="Proteomes" id="UP000242146"/>
    </source>
</evidence>
<dbReference type="Proteomes" id="UP000242146">
    <property type="component" value="Unassembled WGS sequence"/>
</dbReference>